<comment type="caution">
    <text evidence="2">The sequence shown here is derived from an EMBL/GenBank/DDBJ whole genome shotgun (WGS) entry which is preliminary data.</text>
</comment>
<organism evidence="2 3">
    <name type="scientific">Paenibacillus ferrarius</name>
    <dbReference type="NCBI Taxonomy" id="1469647"/>
    <lineage>
        <taxon>Bacteria</taxon>
        <taxon>Bacillati</taxon>
        <taxon>Bacillota</taxon>
        <taxon>Bacilli</taxon>
        <taxon>Bacillales</taxon>
        <taxon>Paenibacillaceae</taxon>
        <taxon>Paenibacillus</taxon>
    </lineage>
</organism>
<dbReference type="OrthoDB" id="2329786at2"/>
<evidence type="ECO:0000313" key="3">
    <source>
        <dbReference type="Proteomes" id="UP000190626"/>
    </source>
</evidence>
<reference evidence="3" key="1">
    <citation type="submission" date="2016-07" db="EMBL/GenBank/DDBJ databases">
        <authorList>
            <person name="Florea S."/>
            <person name="Webb J.S."/>
            <person name="Jaromczyk J."/>
            <person name="Schardl C.L."/>
        </authorList>
    </citation>
    <scope>NUCLEOTIDE SEQUENCE [LARGE SCALE GENOMIC DNA]</scope>
    <source>
        <strain evidence="3">CY1</strain>
    </source>
</reference>
<feature type="coiled-coil region" evidence="1">
    <location>
        <begin position="359"/>
        <end position="396"/>
    </location>
</feature>
<name>A0A1V4H8S1_9BACL</name>
<dbReference type="STRING" id="1469647.BC351_10520"/>
<evidence type="ECO:0000256" key="1">
    <source>
        <dbReference type="SAM" id="Coils"/>
    </source>
</evidence>
<keyword evidence="3" id="KW-1185">Reference proteome</keyword>
<proteinExistence type="predicted"/>
<keyword evidence="1" id="KW-0175">Coiled coil</keyword>
<dbReference type="RefSeq" id="WP_079420262.1">
    <property type="nucleotide sequence ID" value="NZ_MBTG01000056.1"/>
</dbReference>
<dbReference type="AlphaFoldDB" id="A0A1V4H8S1"/>
<protein>
    <submittedName>
        <fullName evidence="2">Uncharacterized protein</fullName>
    </submittedName>
</protein>
<gene>
    <name evidence="2" type="ORF">BC351_10520</name>
</gene>
<evidence type="ECO:0000313" key="2">
    <source>
        <dbReference type="EMBL" id="OPH47615.1"/>
    </source>
</evidence>
<accession>A0A1V4H8S1</accession>
<sequence length="484" mass="56177">MKEPKNKSIPLLFQKINHYDSVEDDVRFLKVKIWLMHLGENLNGSYFAKEVVEAAVPTLSNTPILAYIEDNSEGNEDFSDHRQALIKKDGKYAVKYLGSPIGVIPSDNNAQFEDRLCDDGITRSFLTVEGLVWRKFDDPVDILNRDLIKAESMELADNYEGEFKEDGLFHFTKFSFFGACGLGSDVKPAMQNATIEVQFSEVEFSKLVNEKIELFKRIYSAKGGKELVNKEFTWSSEQLEDELRRIVRQNKKTDSWGYEYCDEYLVDFLPEEKVVIVFNYEKSTYLGYEYSVIGDVVSINYESQSRYKDEWKKMSLPQEGDTEETIDFNFVPSEVMEYSLKVKEAELRKEFETAKECAVSELQEKLLDMNNKYSELENNFTQLKEFKDQYENQEKQSKIKEAFRRFSNVLDKDELDLFKEKSNNCENVDDFIKDLKSFACDKLLAKTNDNKGGHMFVGIHVDGNPSDEIDKSNVWSRLKSKNNN</sequence>
<dbReference type="Proteomes" id="UP000190626">
    <property type="component" value="Unassembled WGS sequence"/>
</dbReference>
<dbReference type="EMBL" id="MBTG01000056">
    <property type="protein sequence ID" value="OPH47615.1"/>
    <property type="molecule type" value="Genomic_DNA"/>
</dbReference>